<name>A0ABT1FVK2_9BACT</name>
<organism evidence="1 2">
    <name type="scientific">Runella salmonicolor</name>
    <dbReference type="NCBI Taxonomy" id="2950278"/>
    <lineage>
        <taxon>Bacteria</taxon>
        <taxon>Pseudomonadati</taxon>
        <taxon>Bacteroidota</taxon>
        <taxon>Cytophagia</taxon>
        <taxon>Cytophagales</taxon>
        <taxon>Spirosomataceae</taxon>
        <taxon>Runella</taxon>
    </lineage>
</organism>
<accession>A0ABT1FVK2</accession>
<dbReference type="Proteomes" id="UP001204772">
    <property type="component" value="Unassembled WGS sequence"/>
</dbReference>
<keyword evidence="2" id="KW-1185">Reference proteome</keyword>
<dbReference type="EMBL" id="JAMZEL010000015">
    <property type="protein sequence ID" value="MCP1385794.1"/>
    <property type="molecule type" value="Genomic_DNA"/>
</dbReference>
<proteinExistence type="predicted"/>
<dbReference type="RefSeq" id="WP_253532344.1">
    <property type="nucleotide sequence ID" value="NZ_JAMZEL010000015.1"/>
</dbReference>
<evidence type="ECO:0000313" key="1">
    <source>
        <dbReference type="EMBL" id="MCP1385794.1"/>
    </source>
</evidence>
<gene>
    <name evidence="1" type="ORF">NCI00_25365</name>
</gene>
<evidence type="ECO:0000313" key="2">
    <source>
        <dbReference type="Proteomes" id="UP001204772"/>
    </source>
</evidence>
<protein>
    <submittedName>
        <fullName evidence="1">Uncharacterized protein</fullName>
    </submittedName>
</protein>
<comment type="caution">
    <text evidence="1">The sequence shown here is derived from an EMBL/GenBank/DDBJ whole genome shotgun (WGS) entry which is preliminary data.</text>
</comment>
<sequence>MIKQPENQLINADEQWQKSIPAQVFLNHFRGIDYHIRHLAGSNKIGHLTGLRRFRPKQEAERLNVTKKWLLNAWNAEFTLRTTAANPDENFLKYALHATFPQAYYSVLYSAKAFLSIQGINVNSEAIIRQIINGYVVKGWYPKSVSFYAEGPVGHYTLHHLLDSDEQALLLPIQTPKQAEAHVAQFLKTTRNLSARAFRQRLQANPEKALRTKTGKILTKFGVRNWEQIAKSMGVTTYFDIMARLKVSGSQRELERFVEADIDISQFHHSLLNIVKYLNFVHECYIAKAVGIDQYSQWIDALPAYLRDGFVKQRLELNTRPLLDSLRPNRRLAA</sequence>
<reference evidence="1 2" key="1">
    <citation type="submission" date="2022-06" db="EMBL/GenBank/DDBJ databases">
        <title>Runella sp. S5 genome sequencing.</title>
        <authorList>
            <person name="Park S."/>
        </authorList>
    </citation>
    <scope>NUCLEOTIDE SEQUENCE [LARGE SCALE GENOMIC DNA]</scope>
    <source>
        <strain evidence="1 2">S5</strain>
    </source>
</reference>